<keyword evidence="6" id="KW-1133">Transmembrane helix</keyword>
<dbReference type="InterPro" id="IPR036188">
    <property type="entry name" value="FAD/NAD-bd_sf"/>
</dbReference>
<dbReference type="PRINTS" id="PR00420">
    <property type="entry name" value="RNGMNOXGNASE"/>
</dbReference>
<dbReference type="SUPFAM" id="SSF51905">
    <property type="entry name" value="FAD/NAD(P)-binding domain"/>
    <property type="match status" value="1"/>
</dbReference>
<dbReference type="GO" id="GO:0004497">
    <property type="term" value="F:monooxygenase activity"/>
    <property type="evidence" value="ECO:0007669"/>
    <property type="project" value="UniProtKB-KW"/>
</dbReference>
<dbReference type="InterPro" id="IPR050493">
    <property type="entry name" value="FAD-dep_Monooxygenase_BioMet"/>
</dbReference>
<dbReference type="GO" id="GO:0071949">
    <property type="term" value="F:FAD binding"/>
    <property type="evidence" value="ECO:0007669"/>
    <property type="project" value="InterPro"/>
</dbReference>
<accession>A0A9P6N1F0</accession>
<dbReference type="OrthoDB" id="10029326at2759"/>
<evidence type="ECO:0000256" key="5">
    <source>
        <dbReference type="ARBA" id="ARBA00023033"/>
    </source>
</evidence>
<sequence length="449" mass="50140">MSEHSTVKEPAPDVLIIGAGLGGLMLGIAFESAGISYHILERATELRSLGSAISISGNILPAFEQLGIYEELKKVSLPHVALDFYDTEVNKLGSFESKGHNKACGVDIVVTARPTLYELLRRRVPAHKISLGKKVLRTKEKADDKDKVTVYCSDNTEYECSIVVGADGAYSAVRQNMYNQLEAIGKLPVSDKETFSISYITMVGTSKPPNPEKYPELKDSRCHFRVTIGDKNESVPESSAKELQFRNSEWGPEAIESMLKDFEDFPCPYGGTMKDIFDATPKDLISKVFLEEKVFETWYHGRSVLIGDACHKMLPGAGQGAGMAMRDAIVLANCIYNMKDYSTESVNAAFASYYRQRFPEADIQFKNSANMAKIMFGQKWSERTLRYVMLNYTPYWLMQKKQNSDYAFRPQLNWLPLVEKRGTGNVLPYEGREEAAAKREAAAKSATAI</sequence>
<reference evidence="8" key="1">
    <citation type="journal article" date="2020" name="Fungal Divers.">
        <title>Resolving the Mortierellaceae phylogeny through synthesis of multi-gene phylogenetics and phylogenomics.</title>
        <authorList>
            <person name="Vandepol N."/>
            <person name="Liber J."/>
            <person name="Desiro A."/>
            <person name="Na H."/>
            <person name="Kennedy M."/>
            <person name="Barry K."/>
            <person name="Grigoriev I.V."/>
            <person name="Miller A.N."/>
            <person name="O'Donnell K."/>
            <person name="Stajich J.E."/>
            <person name="Bonito G."/>
        </authorList>
    </citation>
    <scope>NUCLEOTIDE SEQUENCE</scope>
    <source>
        <strain evidence="8">NRRL 2769</strain>
    </source>
</reference>
<proteinExistence type="inferred from homology"/>
<evidence type="ECO:0000259" key="7">
    <source>
        <dbReference type="Pfam" id="PF01494"/>
    </source>
</evidence>
<name>A0A9P6N1F0_9FUNG</name>
<dbReference type="Gene3D" id="3.50.50.60">
    <property type="entry name" value="FAD/NAD(P)-binding domain"/>
    <property type="match status" value="1"/>
</dbReference>
<keyword evidence="4" id="KW-0560">Oxidoreductase</keyword>
<keyword evidence="6" id="KW-0812">Transmembrane</keyword>
<keyword evidence="6" id="KW-0472">Membrane</keyword>
<evidence type="ECO:0000256" key="2">
    <source>
        <dbReference type="ARBA" id="ARBA00022630"/>
    </source>
</evidence>
<feature type="domain" description="FAD-binding" evidence="7">
    <location>
        <begin position="13"/>
        <end position="182"/>
    </location>
</feature>
<protein>
    <recommendedName>
        <fullName evidence="7">FAD-binding domain-containing protein</fullName>
    </recommendedName>
</protein>
<feature type="domain" description="FAD-binding" evidence="7">
    <location>
        <begin position="285"/>
        <end position="336"/>
    </location>
</feature>
<dbReference type="EMBL" id="JAAAID010000153">
    <property type="protein sequence ID" value="KAG0021547.1"/>
    <property type="molecule type" value="Genomic_DNA"/>
</dbReference>
<keyword evidence="9" id="KW-1185">Reference proteome</keyword>
<evidence type="ECO:0000313" key="8">
    <source>
        <dbReference type="EMBL" id="KAG0021547.1"/>
    </source>
</evidence>
<dbReference type="Pfam" id="PF01494">
    <property type="entry name" value="FAD_binding_3"/>
    <property type="match status" value="2"/>
</dbReference>
<dbReference type="InterPro" id="IPR002938">
    <property type="entry name" value="FAD-bd"/>
</dbReference>
<gene>
    <name evidence="8" type="ORF">BGZ80_002181</name>
</gene>
<keyword evidence="5" id="KW-0503">Monooxygenase</keyword>
<dbReference type="AlphaFoldDB" id="A0A9P6N1F0"/>
<evidence type="ECO:0000313" key="9">
    <source>
        <dbReference type="Proteomes" id="UP000703661"/>
    </source>
</evidence>
<evidence type="ECO:0000256" key="3">
    <source>
        <dbReference type="ARBA" id="ARBA00022827"/>
    </source>
</evidence>
<comment type="similarity">
    <text evidence="1">Belongs to the paxM FAD-dependent monooxygenase family.</text>
</comment>
<organism evidence="8 9">
    <name type="scientific">Entomortierella chlamydospora</name>
    <dbReference type="NCBI Taxonomy" id="101097"/>
    <lineage>
        <taxon>Eukaryota</taxon>
        <taxon>Fungi</taxon>
        <taxon>Fungi incertae sedis</taxon>
        <taxon>Mucoromycota</taxon>
        <taxon>Mortierellomycotina</taxon>
        <taxon>Mortierellomycetes</taxon>
        <taxon>Mortierellales</taxon>
        <taxon>Mortierellaceae</taxon>
        <taxon>Entomortierella</taxon>
    </lineage>
</organism>
<comment type="caution">
    <text evidence="8">The sequence shown here is derived from an EMBL/GenBank/DDBJ whole genome shotgun (WGS) entry which is preliminary data.</text>
</comment>
<keyword evidence="2" id="KW-0285">Flavoprotein</keyword>
<feature type="transmembrane region" description="Helical" evidence="6">
    <location>
        <begin position="15"/>
        <end position="40"/>
    </location>
</feature>
<dbReference type="PANTHER" id="PTHR13789:SF309">
    <property type="entry name" value="PUTATIVE (AFU_ORTHOLOGUE AFUA_6G14510)-RELATED"/>
    <property type="match status" value="1"/>
</dbReference>
<evidence type="ECO:0000256" key="1">
    <source>
        <dbReference type="ARBA" id="ARBA00007992"/>
    </source>
</evidence>
<dbReference type="PANTHER" id="PTHR13789">
    <property type="entry name" value="MONOOXYGENASE"/>
    <property type="match status" value="1"/>
</dbReference>
<keyword evidence="3" id="KW-0274">FAD</keyword>
<evidence type="ECO:0000256" key="6">
    <source>
        <dbReference type="SAM" id="Phobius"/>
    </source>
</evidence>
<dbReference type="Proteomes" id="UP000703661">
    <property type="component" value="Unassembled WGS sequence"/>
</dbReference>
<evidence type="ECO:0000256" key="4">
    <source>
        <dbReference type="ARBA" id="ARBA00023002"/>
    </source>
</evidence>